<keyword evidence="2" id="KW-1185">Reference proteome</keyword>
<dbReference type="EMBL" id="CAJPDR010000859">
    <property type="protein sequence ID" value="CAF9942994.1"/>
    <property type="molecule type" value="Genomic_DNA"/>
</dbReference>
<accession>A0A8H3PKR0</accession>
<dbReference type="AlphaFoldDB" id="A0A8H3PKR0"/>
<name>A0A8H3PKR0_9LECA</name>
<dbReference type="Proteomes" id="UP000664203">
    <property type="component" value="Unassembled WGS sequence"/>
</dbReference>
<gene>
    <name evidence="1" type="ORF">ALECFALPRED_010365</name>
</gene>
<reference evidence="1" key="1">
    <citation type="submission" date="2021-03" db="EMBL/GenBank/DDBJ databases">
        <authorList>
            <person name="Tagirdzhanova G."/>
        </authorList>
    </citation>
    <scope>NUCLEOTIDE SEQUENCE</scope>
</reference>
<evidence type="ECO:0000313" key="1">
    <source>
        <dbReference type="EMBL" id="CAF9942994.1"/>
    </source>
</evidence>
<proteinExistence type="predicted"/>
<sequence length="298" mass="34426">MHHSSFQAASNAESPTFPFMKLPPELRDLIYQSVLVSSDGSTLRDKSELKILYTGPRMVLKLVDNAIMRECKAVLTEARPNFYAKHCFHHTLELQNLVSDGGNPTLNITFLDQKFLLQPPQHMRHISFGLRPGIKDLRLYRDEIEQLLPQYLETVAISCPQLHKLDLHFISGPPHSRHTVKARNVWGSWQAARIVEGRWQTLGLSKMEWEGAIVRAIQNIIMQTRLSHFTVSALASIEPENVFTGLCLSLAPRHQWIVSNYCKWEALTHKLNLARHDHIIIFDDNEQRTVQRWSWVRK</sequence>
<comment type="caution">
    <text evidence="1">The sequence shown here is derived from an EMBL/GenBank/DDBJ whole genome shotgun (WGS) entry which is preliminary data.</text>
</comment>
<protein>
    <submittedName>
        <fullName evidence="1">Uncharacterized protein</fullName>
    </submittedName>
</protein>
<evidence type="ECO:0000313" key="2">
    <source>
        <dbReference type="Proteomes" id="UP000664203"/>
    </source>
</evidence>
<organism evidence="1 2">
    <name type="scientific">Alectoria fallacina</name>
    <dbReference type="NCBI Taxonomy" id="1903189"/>
    <lineage>
        <taxon>Eukaryota</taxon>
        <taxon>Fungi</taxon>
        <taxon>Dikarya</taxon>
        <taxon>Ascomycota</taxon>
        <taxon>Pezizomycotina</taxon>
        <taxon>Lecanoromycetes</taxon>
        <taxon>OSLEUM clade</taxon>
        <taxon>Lecanoromycetidae</taxon>
        <taxon>Lecanorales</taxon>
        <taxon>Lecanorineae</taxon>
        <taxon>Parmeliaceae</taxon>
        <taxon>Alectoria</taxon>
    </lineage>
</organism>
<dbReference type="OrthoDB" id="5413827at2759"/>